<accession>A0ABC9EZ63</accession>
<comment type="subcellular location">
    <subcellularLocation>
        <location evidence="1">Endoplasmic reticulum membrane</location>
        <topology evidence="1">Multi-pass membrane protein</topology>
    </subcellularLocation>
</comment>
<name>A0ABC9EZ63_9POAL</name>
<evidence type="ECO:0000313" key="8">
    <source>
        <dbReference type="EMBL" id="CAL5075724.1"/>
    </source>
</evidence>
<evidence type="ECO:0000256" key="4">
    <source>
        <dbReference type="ARBA" id="ARBA00022989"/>
    </source>
</evidence>
<dbReference type="Proteomes" id="UP001497457">
    <property type="component" value="Chromosome 5rd"/>
</dbReference>
<evidence type="ECO:0000256" key="3">
    <source>
        <dbReference type="ARBA" id="ARBA00022824"/>
    </source>
</evidence>
<dbReference type="EMBL" id="OZ075116">
    <property type="protein sequence ID" value="CAL5075724.1"/>
    <property type="molecule type" value="Genomic_DNA"/>
</dbReference>
<dbReference type="InterPro" id="IPR024512">
    <property type="entry name" value="Ser_palmitoyltrfase_ssu-like"/>
</dbReference>
<keyword evidence="4 6" id="KW-1133">Transmembrane helix</keyword>
<keyword evidence="2 6" id="KW-0812">Transmembrane</keyword>
<keyword evidence="3" id="KW-0256">Endoplasmic reticulum</keyword>
<evidence type="ECO:0000313" key="7">
    <source>
        <dbReference type="EMBL" id="CAL5065760.1"/>
    </source>
</evidence>
<organism evidence="7 9">
    <name type="scientific">Urochloa decumbens</name>
    <dbReference type="NCBI Taxonomy" id="240449"/>
    <lineage>
        <taxon>Eukaryota</taxon>
        <taxon>Viridiplantae</taxon>
        <taxon>Streptophyta</taxon>
        <taxon>Embryophyta</taxon>
        <taxon>Tracheophyta</taxon>
        <taxon>Spermatophyta</taxon>
        <taxon>Magnoliopsida</taxon>
        <taxon>Liliopsida</taxon>
        <taxon>Poales</taxon>
        <taxon>Poaceae</taxon>
        <taxon>PACMAD clade</taxon>
        <taxon>Panicoideae</taxon>
        <taxon>Panicodae</taxon>
        <taxon>Paniceae</taxon>
        <taxon>Melinidinae</taxon>
        <taxon>Urochloa</taxon>
    </lineage>
</organism>
<dbReference type="PANTHER" id="PTHR33727:SF13">
    <property type="match status" value="1"/>
</dbReference>
<keyword evidence="5 6" id="KW-0472">Membrane</keyword>
<dbReference type="Pfam" id="PF11779">
    <property type="entry name" value="SPT_ssu-like"/>
    <property type="match status" value="1"/>
</dbReference>
<dbReference type="EMBL" id="OZ075115">
    <property type="protein sequence ID" value="CAL5065760.1"/>
    <property type="molecule type" value="Genomic_DNA"/>
</dbReference>
<evidence type="ECO:0000256" key="6">
    <source>
        <dbReference type="SAM" id="Phobius"/>
    </source>
</evidence>
<evidence type="ECO:0000256" key="2">
    <source>
        <dbReference type="ARBA" id="ARBA00022692"/>
    </source>
</evidence>
<keyword evidence="9" id="KW-1185">Reference proteome</keyword>
<evidence type="ECO:0000256" key="5">
    <source>
        <dbReference type="ARBA" id="ARBA00023136"/>
    </source>
</evidence>
<gene>
    <name evidence="7" type="ORF">URODEC1_LOCUS100105</name>
    <name evidence="8" type="ORF">URODEC1_LOCUS105806</name>
</gene>
<sequence length="85" mass="9928">MAGATKQRGGEEMSWISRKLFLYNVTFGLYVMDWWERFLFNSIVLILLWLFCYNTTKSMWLAFDNHLKSSVELGAGNYSMVALSK</sequence>
<dbReference type="PANTHER" id="PTHR33727">
    <property type="entry name" value="OS07G0446900 PROTEIN"/>
    <property type="match status" value="1"/>
</dbReference>
<protein>
    <submittedName>
        <fullName evidence="7">Uncharacterized protein</fullName>
    </submittedName>
</protein>
<evidence type="ECO:0000313" key="9">
    <source>
        <dbReference type="Proteomes" id="UP001497457"/>
    </source>
</evidence>
<dbReference type="Proteomes" id="UP001497457">
    <property type="component" value="Chromosome 6rd"/>
</dbReference>
<dbReference type="AlphaFoldDB" id="A0ABC9EZ63"/>
<evidence type="ECO:0000256" key="1">
    <source>
        <dbReference type="ARBA" id="ARBA00004477"/>
    </source>
</evidence>
<feature type="transmembrane region" description="Helical" evidence="6">
    <location>
        <begin position="34"/>
        <end position="53"/>
    </location>
</feature>
<proteinExistence type="predicted"/>
<reference evidence="7 9" key="1">
    <citation type="submission" date="2024-10" db="EMBL/GenBank/DDBJ databases">
        <authorList>
            <person name="Ryan C."/>
        </authorList>
    </citation>
    <scope>NUCLEOTIDE SEQUENCE [LARGE SCALE GENOMIC DNA]</scope>
</reference>
<dbReference type="GO" id="GO:0005789">
    <property type="term" value="C:endoplasmic reticulum membrane"/>
    <property type="evidence" value="ECO:0007669"/>
    <property type="project" value="UniProtKB-SubCell"/>
</dbReference>